<evidence type="ECO:0000259" key="1">
    <source>
        <dbReference type="PROSITE" id="PS50404"/>
    </source>
</evidence>
<dbReference type="PANTHER" id="PTHR42673">
    <property type="entry name" value="MALEYLACETOACETATE ISOMERASE"/>
    <property type="match status" value="1"/>
</dbReference>
<dbReference type="CDD" id="cd03043">
    <property type="entry name" value="GST_N_1"/>
    <property type="match status" value="1"/>
</dbReference>
<gene>
    <name evidence="2" type="ORF">SAMN05216255_1925</name>
</gene>
<keyword evidence="2" id="KW-0808">Transferase</keyword>
<dbReference type="SFLD" id="SFLDS00019">
    <property type="entry name" value="Glutathione_Transferase_(cytos"/>
    <property type="match status" value="1"/>
</dbReference>
<dbReference type="SUPFAM" id="SSF47616">
    <property type="entry name" value="GST C-terminal domain-like"/>
    <property type="match status" value="1"/>
</dbReference>
<dbReference type="CDD" id="cd03194">
    <property type="entry name" value="GST_C_3"/>
    <property type="match status" value="1"/>
</dbReference>
<dbReference type="GO" id="GO:0016034">
    <property type="term" value="F:maleylacetoacetate isomerase activity"/>
    <property type="evidence" value="ECO:0007669"/>
    <property type="project" value="TreeGrafter"/>
</dbReference>
<dbReference type="Gene3D" id="3.40.30.10">
    <property type="entry name" value="Glutaredoxin"/>
    <property type="match status" value="1"/>
</dbReference>
<keyword evidence="3" id="KW-1185">Reference proteome</keyword>
<dbReference type="Pfam" id="PF13409">
    <property type="entry name" value="GST_N_2"/>
    <property type="match status" value="1"/>
</dbReference>
<dbReference type="InterPro" id="IPR036282">
    <property type="entry name" value="Glutathione-S-Trfase_C_sf"/>
</dbReference>
<sequence>MTLQLVIGDKRYSSWSLRAALALEIAGVDYDEVLIALNKPDTAQLIAQHSPSGKVPLLKTADGPVWDSLAIVEYLAEQCPSLWPKDVYARAVARSVCAQMHSGFASLRTHMPMDLQRAQPLANVAADVTGDIEQVCRLWAECRAGFGQQGPFLFGQPSAADAFYAPVASRLRSYQVELPPEASAYVEAIYNWPAFQRWYKAAQEEQLG</sequence>
<dbReference type="SFLD" id="SFLDG00358">
    <property type="entry name" value="Main_(cytGST)"/>
    <property type="match status" value="1"/>
</dbReference>
<feature type="domain" description="GST N-terminal" evidence="1">
    <location>
        <begin position="3"/>
        <end position="83"/>
    </location>
</feature>
<dbReference type="SUPFAM" id="SSF52833">
    <property type="entry name" value="Thioredoxin-like"/>
    <property type="match status" value="1"/>
</dbReference>
<dbReference type="InterPro" id="IPR040079">
    <property type="entry name" value="Glutathione_S-Trfase"/>
</dbReference>
<dbReference type="EMBL" id="FZOG01000002">
    <property type="protein sequence ID" value="SNS24162.1"/>
    <property type="molecule type" value="Genomic_DNA"/>
</dbReference>
<proteinExistence type="predicted"/>
<dbReference type="Proteomes" id="UP000242915">
    <property type="component" value="Unassembled WGS sequence"/>
</dbReference>
<dbReference type="GO" id="GO:0006559">
    <property type="term" value="P:L-phenylalanine catabolic process"/>
    <property type="evidence" value="ECO:0007669"/>
    <property type="project" value="TreeGrafter"/>
</dbReference>
<reference evidence="3" key="1">
    <citation type="submission" date="2017-06" db="EMBL/GenBank/DDBJ databases">
        <authorList>
            <person name="Varghese N."/>
            <person name="Submissions S."/>
        </authorList>
    </citation>
    <scope>NUCLEOTIDE SEQUENCE [LARGE SCALE GENOMIC DNA]</scope>
    <source>
        <strain evidence="3">CIP 108523</strain>
    </source>
</reference>
<evidence type="ECO:0000313" key="3">
    <source>
        <dbReference type="Proteomes" id="UP000242915"/>
    </source>
</evidence>
<dbReference type="InterPro" id="IPR004045">
    <property type="entry name" value="Glutathione_S-Trfase_N"/>
</dbReference>
<dbReference type="Gene3D" id="1.20.1050.10">
    <property type="match status" value="1"/>
</dbReference>
<organism evidence="2 3">
    <name type="scientific">Pseudomonas segetis</name>
    <dbReference type="NCBI Taxonomy" id="298908"/>
    <lineage>
        <taxon>Bacteria</taxon>
        <taxon>Pseudomonadati</taxon>
        <taxon>Pseudomonadota</taxon>
        <taxon>Gammaproteobacteria</taxon>
        <taxon>Pseudomonadales</taxon>
        <taxon>Pseudomonadaceae</taxon>
        <taxon>Pseudomonas</taxon>
    </lineage>
</organism>
<dbReference type="RefSeq" id="WP_089359586.1">
    <property type="nucleotide sequence ID" value="NZ_FZOG01000002.1"/>
</dbReference>
<accession>A0A239CWD4</accession>
<dbReference type="PROSITE" id="PS50404">
    <property type="entry name" value="GST_NTER"/>
    <property type="match status" value="1"/>
</dbReference>
<dbReference type="GO" id="GO:0004364">
    <property type="term" value="F:glutathione transferase activity"/>
    <property type="evidence" value="ECO:0007669"/>
    <property type="project" value="TreeGrafter"/>
</dbReference>
<dbReference type="AlphaFoldDB" id="A0A239CWD4"/>
<protein>
    <submittedName>
        <fullName evidence="2">Glutathione S-transferase</fullName>
    </submittedName>
</protein>
<dbReference type="PANTHER" id="PTHR42673:SF4">
    <property type="entry name" value="MALEYLACETOACETATE ISOMERASE"/>
    <property type="match status" value="1"/>
</dbReference>
<dbReference type="InterPro" id="IPR036249">
    <property type="entry name" value="Thioredoxin-like_sf"/>
</dbReference>
<dbReference type="GO" id="GO:0006749">
    <property type="term" value="P:glutathione metabolic process"/>
    <property type="evidence" value="ECO:0007669"/>
    <property type="project" value="TreeGrafter"/>
</dbReference>
<name>A0A239CWD4_9PSED</name>
<dbReference type="Pfam" id="PF13410">
    <property type="entry name" value="GST_C_2"/>
    <property type="match status" value="1"/>
</dbReference>
<evidence type="ECO:0000313" key="2">
    <source>
        <dbReference type="EMBL" id="SNS24162.1"/>
    </source>
</evidence>